<protein>
    <submittedName>
        <fullName evidence="4">Peptidoglycan DD-metalloendopeptidase family protein</fullName>
    </submittedName>
</protein>
<dbReference type="RefSeq" id="WP_261968764.1">
    <property type="nucleotide sequence ID" value="NZ_JAHHZF010000005.1"/>
</dbReference>
<dbReference type="Pfam" id="PF01551">
    <property type="entry name" value="Peptidase_M23"/>
    <property type="match status" value="1"/>
</dbReference>
<gene>
    <name evidence="4" type="ORF">KL771_11855</name>
</gene>
<evidence type="ECO:0000256" key="2">
    <source>
        <dbReference type="SAM" id="MobiDB-lite"/>
    </source>
</evidence>
<dbReference type="GO" id="GO:0004222">
    <property type="term" value="F:metalloendopeptidase activity"/>
    <property type="evidence" value="ECO:0007669"/>
    <property type="project" value="TreeGrafter"/>
</dbReference>
<dbReference type="SUPFAM" id="SSF54106">
    <property type="entry name" value="LysM domain"/>
    <property type="match status" value="2"/>
</dbReference>
<dbReference type="InterPro" id="IPR050570">
    <property type="entry name" value="Cell_wall_metabolism_enzyme"/>
</dbReference>
<dbReference type="Gene3D" id="2.70.70.10">
    <property type="entry name" value="Glucose Permease (Domain IIA)"/>
    <property type="match status" value="1"/>
</dbReference>
<dbReference type="PROSITE" id="PS51257">
    <property type="entry name" value="PROKAR_LIPOPROTEIN"/>
    <property type="match status" value="1"/>
</dbReference>
<feature type="region of interest" description="Disordered" evidence="2">
    <location>
        <begin position="41"/>
        <end position="93"/>
    </location>
</feature>
<proteinExistence type="inferred from homology"/>
<dbReference type="SUPFAM" id="SSF51261">
    <property type="entry name" value="Duplicated hybrid motif"/>
    <property type="match status" value="1"/>
</dbReference>
<evidence type="ECO:0000259" key="3">
    <source>
        <dbReference type="PROSITE" id="PS51782"/>
    </source>
</evidence>
<feature type="compositionally biased region" description="Pro residues" evidence="2">
    <location>
        <begin position="73"/>
        <end position="87"/>
    </location>
</feature>
<dbReference type="EMBL" id="JAHHZF010000005">
    <property type="protein sequence ID" value="MBT9290156.1"/>
    <property type="molecule type" value="Genomic_DNA"/>
</dbReference>
<dbReference type="Pfam" id="PF01476">
    <property type="entry name" value="LysM"/>
    <property type="match status" value="2"/>
</dbReference>
<dbReference type="InterPro" id="IPR016047">
    <property type="entry name" value="M23ase_b-sheet_dom"/>
</dbReference>
<dbReference type="PANTHER" id="PTHR21666:SF263">
    <property type="entry name" value="MUREIN HYDROLASE ACTIVATOR NLPD"/>
    <property type="match status" value="1"/>
</dbReference>
<comment type="similarity">
    <text evidence="1">Belongs to the E.coli NlpD/Haemophilus LppB family.</text>
</comment>
<comment type="caution">
    <text evidence="4">The sequence shown here is derived from an EMBL/GenBank/DDBJ whole genome shotgun (WGS) entry which is preliminary data.</text>
</comment>
<accession>A0A947D5V6</accession>
<dbReference type="Gene3D" id="3.10.350.10">
    <property type="entry name" value="LysM domain"/>
    <property type="match status" value="2"/>
</dbReference>
<name>A0A947D5V6_9HYPH</name>
<dbReference type="AlphaFoldDB" id="A0A947D5V6"/>
<dbReference type="CDD" id="cd12797">
    <property type="entry name" value="M23_peptidase"/>
    <property type="match status" value="1"/>
</dbReference>
<feature type="domain" description="LysM" evidence="3">
    <location>
        <begin position="246"/>
        <end position="289"/>
    </location>
</feature>
<dbReference type="PROSITE" id="PS51782">
    <property type="entry name" value="LYSM"/>
    <property type="match status" value="2"/>
</dbReference>
<dbReference type="CDD" id="cd00118">
    <property type="entry name" value="LysM"/>
    <property type="match status" value="2"/>
</dbReference>
<sequence>MRMPVTISRSSKVSHAVAVALMASTVAGCSSEIARFGDTDNQRSILSGTPAPAASDTTGSINAAPAPVSRAMLPPPATQGYAPPPAQNAPVYQPPRVATQPTYSAPAYGTPTYTPPPVAAAPAPIATPTANGWQVGPNAVVLKQGETIDTLSRRYGIPSSAILQANNFADGSRVTPGTRIVIPTYSVPAPAVAAAPAPAAPRVAVAPPRLAAAPTVVARPAPAPVVTATVKAPSVTATAVTGVKVGPHIVRSGESLERIAASYGITKAKLKEANGLKGDDVKPGQKLLLPSGAVLRLADKTPAAPAPAPQVAVKPMPAPAVVVPAPQIAVKPMPGKPGETRVATIGAPPAAAPAPTPAPTTTESIAVAKEPGVDGQATRGEAKSGTPSFRWPVRGRVIKEFGSANGERNDGINLAVPEGTSIKAAEDGEVIYSGNELKGYGNLVLVRHQDGWVTAYAHASELLVNKGERITRGQIIARAGATGGVNQPQLHFEIRKGQRPVDPKQFLASN</sequence>
<dbReference type="PANTHER" id="PTHR21666">
    <property type="entry name" value="PEPTIDASE-RELATED"/>
    <property type="match status" value="1"/>
</dbReference>
<feature type="domain" description="LysM" evidence="3">
    <location>
        <begin position="138"/>
        <end position="182"/>
    </location>
</feature>
<dbReference type="Proteomes" id="UP000766595">
    <property type="component" value="Unassembled WGS sequence"/>
</dbReference>
<organism evidence="4 5">
    <name type="scientific">Prosthecodimorpha staleyi</name>
    <dbReference type="NCBI Taxonomy" id="2840188"/>
    <lineage>
        <taxon>Bacteria</taxon>
        <taxon>Pseudomonadati</taxon>
        <taxon>Pseudomonadota</taxon>
        <taxon>Alphaproteobacteria</taxon>
        <taxon>Hyphomicrobiales</taxon>
        <taxon>Ancalomicrobiaceae</taxon>
        <taxon>Prosthecodimorpha</taxon>
    </lineage>
</organism>
<dbReference type="InterPro" id="IPR018392">
    <property type="entry name" value="LysM"/>
</dbReference>
<dbReference type="InterPro" id="IPR011055">
    <property type="entry name" value="Dup_hybrid_motif"/>
</dbReference>
<dbReference type="InterPro" id="IPR036779">
    <property type="entry name" value="LysM_dom_sf"/>
</dbReference>
<evidence type="ECO:0000313" key="5">
    <source>
        <dbReference type="Proteomes" id="UP000766595"/>
    </source>
</evidence>
<keyword evidence="5" id="KW-1185">Reference proteome</keyword>
<dbReference type="SMART" id="SM00257">
    <property type="entry name" value="LysM"/>
    <property type="match status" value="2"/>
</dbReference>
<reference evidence="4 5" key="1">
    <citation type="submission" date="2021-06" db="EMBL/GenBank/DDBJ databases">
        <authorList>
            <person name="Grouzdev D.S."/>
            <person name="Koziaeva V."/>
        </authorList>
    </citation>
    <scope>NUCLEOTIDE SEQUENCE [LARGE SCALE GENOMIC DNA]</scope>
    <source>
        <strain evidence="4 5">22</strain>
    </source>
</reference>
<evidence type="ECO:0000256" key="1">
    <source>
        <dbReference type="ARBA" id="ARBA00038420"/>
    </source>
</evidence>
<evidence type="ECO:0000313" key="4">
    <source>
        <dbReference type="EMBL" id="MBT9290156.1"/>
    </source>
</evidence>